<sequence>MRIRRPTRTLSSITQIYLLLYSPKPLTKYLPKVSHKTSFFSHLPFHSSLCSTMAGESESFSTTAEDTAKYGFERGDMYQSNLAGTLDPYERHVFLCYKSHESWPTRVEDSDSDPLPKLLASAIKARKGDMNLKTKLTICEGSNDLKLSDGDVLIFPDMILYRGLKESDVDSFVEDVLVSGKPWLSGVQEELTGLYVFVCSHNNRDRRCGVCGPILIEKFKEEIELKELKNQVFVTACSHVGGHKYAGNVIIFSAASDGKIAGNWYGYVTPNDVLELLDKQIGKGEIIDRIWRGQMGATAEEAEKVEEPKLSNGTNVNSNEQPQETGTKEKTGTGCCQGANGFSCCRDENVEKKVGAFSCWMEKMEHRPVLTTIAVVGAVATVALAYGLYRRAR</sequence>
<dbReference type="AlphaFoldDB" id="A0A2G9GYN1"/>
<keyword evidence="2" id="KW-0472">Membrane</keyword>
<keyword evidence="2" id="KW-1133">Transmembrane helix</keyword>
<protein>
    <recommendedName>
        <fullName evidence="5">Altered inheritance of mitochondria protein 32</fullName>
    </recommendedName>
</protein>
<feature type="compositionally biased region" description="Polar residues" evidence="1">
    <location>
        <begin position="311"/>
        <end position="322"/>
    </location>
</feature>
<keyword evidence="2" id="KW-0812">Transmembrane</keyword>
<proteinExistence type="predicted"/>
<name>A0A2G9GYN1_9LAMI</name>
<dbReference type="Proteomes" id="UP000231279">
    <property type="component" value="Unassembled WGS sequence"/>
</dbReference>
<comment type="caution">
    <text evidence="3">The sequence shown here is derived from an EMBL/GenBank/DDBJ whole genome shotgun (WGS) entry which is preliminary data.</text>
</comment>
<evidence type="ECO:0000256" key="1">
    <source>
        <dbReference type="SAM" id="MobiDB-lite"/>
    </source>
</evidence>
<dbReference type="InterPro" id="IPR009737">
    <property type="entry name" value="Aim32/Apd1-like"/>
</dbReference>
<dbReference type="PANTHER" id="PTHR31902">
    <property type="entry name" value="ACTIN PATCHES DISTAL PROTEIN 1"/>
    <property type="match status" value="1"/>
</dbReference>
<feature type="transmembrane region" description="Helical" evidence="2">
    <location>
        <begin position="369"/>
        <end position="389"/>
    </location>
</feature>
<dbReference type="InterPro" id="IPR036249">
    <property type="entry name" value="Thioredoxin-like_sf"/>
</dbReference>
<evidence type="ECO:0000313" key="4">
    <source>
        <dbReference type="Proteomes" id="UP000231279"/>
    </source>
</evidence>
<reference evidence="4" key="1">
    <citation type="journal article" date="2018" name="Gigascience">
        <title>Genome assembly of the Pink Ipe (Handroanthus impetiginosus, Bignoniaceae), a highly valued, ecologically keystone Neotropical timber forest tree.</title>
        <authorList>
            <person name="Silva-Junior O.B."/>
            <person name="Grattapaglia D."/>
            <person name="Novaes E."/>
            <person name="Collevatti R.G."/>
        </authorList>
    </citation>
    <scope>NUCLEOTIDE SEQUENCE [LARGE SCALE GENOMIC DNA]</scope>
    <source>
        <strain evidence="4">cv. UFG-1</strain>
    </source>
</reference>
<evidence type="ECO:0000313" key="3">
    <source>
        <dbReference type="EMBL" id="PIN10120.1"/>
    </source>
</evidence>
<evidence type="ECO:0008006" key="5">
    <source>
        <dbReference type="Google" id="ProtNLM"/>
    </source>
</evidence>
<gene>
    <name evidence="3" type="ORF">CDL12_17301</name>
</gene>
<dbReference type="Gene3D" id="3.40.30.10">
    <property type="entry name" value="Glutaredoxin"/>
    <property type="match status" value="2"/>
</dbReference>
<dbReference type="STRING" id="429701.A0A2G9GYN1"/>
<dbReference type="SUPFAM" id="SSF52833">
    <property type="entry name" value="Thioredoxin-like"/>
    <property type="match status" value="1"/>
</dbReference>
<evidence type="ECO:0000256" key="2">
    <source>
        <dbReference type="SAM" id="Phobius"/>
    </source>
</evidence>
<dbReference type="FunFam" id="3.40.30.10:FF:000213">
    <property type="entry name" value="APD1p protein"/>
    <property type="match status" value="1"/>
</dbReference>
<accession>A0A2G9GYN1</accession>
<dbReference type="Pfam" id="PF06999">
    <property type="entry name" value="Suc_Fer-like"/>
    <property type="match status" value="1"/>
</dbReference>
<dbReference type="EMBL" id="NKXS01003318">
    <property type="protein sequence ID" value="PIN10120.1"/>
    <property type="molecule type" value="Genomic_DNA"/>
</dbReference>
<dbReference type="CDD" id="cd03062">
    <property type="entry name" value="TRX_Fd_Sucrase"/>
    <property type="match status" value="1"/>
</dbReference>
<dbReference type="PANTHER" id="PTHR31902:SF10">
    <property type="entry name" value="SUCRASE_FERREDOXIN-LIKE FAMILY PROTEIN"/>
    <property type="match status" value="1"/>
</dbReference>
<organism evidence="3 4">
    <name type="scientific">Handroanthus impetiginosus</name>
    <dbReference type="NCBI Taxonomy" id="429701"/>
    <lineage>
        <taxon>Eukaryota</taxon>
        <taxon>Viridiplantae</taxon>
        <taxon>Streptophyta</taxon>
        <taxon>Embryophyta</taxon>
        <taxon>Tracheophyta</taxon>
        <taxon>Spermatophyta</taxon>
        <taxon>Magnoliopsida</taxon>
        <taxon>eudicotyledons</taxon>
        <taxon>Gunneridae</taxon>
        <taxon>Pentapetalae</taxon>
        <taxon>asterids</taxon>
        <taxon>lamiids</taxon>
        <taxon>Lamiales</taxon>
        <taxon>Bignoniaceae</taxon>
        <taxon>Crescentiina</taxon>
        <taxon>Tabebuia alliance</taxon>
        <taxon>Handroanthus</taxon>
    </lineage>
</organism>
<keyword evidence="4" id="KW-1185">Reference proteome</keyword>
<dbReference type="OrthoDB" id="10253744at2759"/>
<feature type="region of interest" description="Disordered" evidence="1">
    <location>
        <begin position="301"/>
        <end position="332"/>
    </location>
</feature>